<accession>A0A7R7ELR4</accession>
<evidence type="ECO:0000313" key="3">
    <source>
        <dbReference type="EMBL" id="BCN31149.1"/>
    </source>
</evidence>
<sequence length="161" mass="18566">MARPTKWRKIEHIPAIPYYVPSETDVPELPENILKLEELEAIRLKDLEGLEQSECAERMEVSRPTFQRILLSAREKVADSLINGKMIHIEGGNFTRNICPIQCKECGKGWKESFEHLEAIKNGKYICPDCGSINLVCQNNCKDKFCCKNCRRHRGVEFNSR</sequence>
<dbReference type="Pfam" id="PF02001">
    <property type="entry name" value="DUF134"/>
    <property type="match status" value="1"/>
</dbReference>
<dbReference type="AlphaFoldDB" id="A0A7R7ELR4"/>
<evidence type="ECO:0000313" key="4">
    <source>
        <dbReference type="Proteomes" id="UP000595897"/>
    </source>
</evidence>
<dbReference type="PANTHER" id="PTHR37478">
    <property type="match status" value="1"/>
</dbReference>
<organism evidence="3 4">
    <name type="scientific">Anaeromicropila herbilytica</name>
    <dbReference type="NCBI Taxonomy" id="2785025"/>
    <lineage>
        <taxon>Bacteria</taxon>
        <taxon>Bacillati</taxon>
        <taxon>Bacillota</taxon>
        <taxon>Clostridia</taxon>
        <taxon>Lachnospirales</taxon>
        <taxon>Lachnospiraceae</taxon>
        <taxon>Anaeromicropila</taxon>
    </lineage>
</organism>
<keyword evidence="4" id="KW-1185">Reference proteome</keyword>
<evidence type="ECO:0000256" key="1">
    <source>
        <dbReference type="ARBA" id="ARBA00009350"/>
    </source>
</evidence>
<evidence type="ECO:0000256" key="2">
    <source>
        <dbReference type="HAMAP-Rule" id="MF_00674"/>
    </source>
</evidence>
<gene>
    <name evidence="3" type="ORF">bsdtb5_24440</name>
</gene>
<dbReference type="HAMAP" id="MF_00674">
    <property type="entry name" value="UPF0251"/>
    <property type="match status" value="1"/>
</dbReference>
<proteinExistence type="inferred from homology"/>
<dbReference type="SUPFAM" id="SSF88659">
    <property type="entry name" value="Sigma3 and sigma4 domains of RNA polymerase sigma factors"/>
    <property type="match status" value="1"/>
</dbReference>
<dbReference type="Proteomes" id="UP000595897">
    <property type="component" value="Chromosome"/>
</dbReference>
<dbReference type="InterPro" id="IPR013324">
    <property type="entry name" value="RNA_pol_sigma_r3/r4-like"/>
</dbReference>
<dbReference type="KEGG" id="ahb:bsdtb5_24440"/>
<dbReference type="InterPro" id="IPR002852">
    <property type="entry name" value="UPF0251"/>
</dbReference>
<protein>
    <recommendedName>
        <fullName evidence="2">UPF0251 protein bsdtb5_24440</fullName>
    </recommendedName>
</protein>
<name>A0A7R7ELR4_9FIRM</name>
<comment type="similarity">
    <text evidence="1 2">Belongs to the UPF0251 family.</text>
</comment>
<reference evidence="3 4" key="1">
    <citation type="submission" date="2020-11" db="EMBL/GenBank/DDBJ databases">
        <title>Draft genome sequencing of a Lachnospiraceae strain isolated from anoxic soil subjected to BSD treatment.</title>
        <authorList>
            <person name="Uek A."/>
            <person name="Tonouchi A."/>
        </authorList>
    </citation>
    <scope>NUCLEOTIDE SEQUENCE [LARGE SCALE GENOMIC DNA]</scope>
    <source>
        <strain evidence="3 4">TB5</strain>
    </source>
</reference>
<dbReference type="RefSeq" id="WP_271712293.1">
    <property type="nucleotide sequence ID" value="NZ_AP024169.1"/>
</dbReference>
<dbReference type="PANTHER" id="PTHR37478:SF2">
    <property type="entry name" value="UPF0251 PROTEIN TK0562"/>
    <property type="match status" value="1"/>
</dbReference>
<dbReference type="EMBL" id="AP024169">
    <property type="protein sequence ID" value="BCN31149.1"/>
    <property type="molecule type" value="Genomic_DNA"/>
</dbReference>